<dbReference type="GO" id="GO:0043531">
    <property type="term" value="F:ADP binding"/>
    <property type="evidence" value="ECO:0007669"/>
    <property type="project" value="InterPro"/>
</dbReference>
<keyword evidence="3" id="KW-0611">Plant defense</keyword>
<dbReference type="Proteomes" id="UP000554482">
    <property type="component" value="Unassembled WGS sequence"/>
</dbReference>
<dbReference type="GO" id="GO:0006952">
    <property type="term" value="P:defense response"/>
    <property type="evidence" value="ECO:0007669"/>
    <property type="project" value="UniProtKB-KW"/>
</dbReference>
<evidence type="ECO:0000313" key="6">
    <source>
        <dbReference type="EMBL" id="KAF5179248.1"/>
    </source>
</evidence>
<dbReference type="InterPro" id="IPR027417">
    <property type="entry name" value="P-loop_NTPase"/>
</dbReference>
<dbReference type="Pfam" id="PF00931">
    <property type="entry name" value="NB-ARC"/>
    <property type="match status" value="1"/>
</dbReference>
<sequence>MADALVSIVLEKLGSIVLDGIEEEVRLIVGVKKEIKSLTDTLTIIQGVLEDAEEKQVKNKAVKFWLQEFKDISYDADDILDEWSTRFLIRNVQHPDLNASVIKKVRSHLFSLFSCFKPIVIRHDIGNKIRELNERLVGVVEKKQLFDLREIRSNNEQHRPITSDLVVVEEIYGRDVDKDLILAKLLDESAHHDSHVPVISIVGTGGFGKTTLAQLILEHTKQLSNFKFDKHMWVC</sequence>
<dbReference type="Gene3D" id="1.20.5.4130">
    <property type="match status" value="1"/>
</dbReference>
<dbReference type="AlphaFoldDB" id="A0A7J6V3J6"/>
<dbReference type="CDD" id="cd14798">
    <property type="entry name" value="RX-CC_like"/>
    <property type="match status" value="1"/>
</dbReference>
<organism evidence="6 7">
    <name type="scientific">Thalictrum thalictroides</name>
    <name type="common">Rue-anemone</name>
    <name type="synonym">Anemone thalictroides</name>
    <dbReference type="NCBI Taxonomy" id="46969"/>
    <lineage>
        <taxon>Eukaryota</taxon>
        <taxon>Viridiplantae</taxon>
        <taxon>Streptophyta</taxon>
        <taxon>Embryophyta</taxon>
        <taxon>Tracheophyta</taxon>
        <taxon>Spermatophyta</taxon>
        <taxon>Magnoliopsida</taxon>
        <taxon>Ranunculales</taxon>
        <taxon>Ranunculaceae</taxon>
        <taxon>Thalictroideae</taxon>
        <taxon>Thalictrum</taxon>
    </lineage>
</organism>
<feature type="domain" description="Disease resistance N-terminal" evidence="5">
    <location>
        <begin position="6"/>
        <end position="92"/>
    </location>
</feature>
<dbReference type="Gene3D" id="3.40.50.300">
    <property type="entry name" value="P-loop containing nucleotide triphosphate hydrolases"/>
    <property type="match status" value="1"/>
</dbReference>
<feature type="domain" description="NB-ARC" evidence="4">
    <location>
        <begin position="182"/>
        <end position="234"/>
    </location>
</feature>
<dbReference type="InterPro" id="IPR002182">
    <property type="entry name" value="NB-ARC"/>
</dbReference>
<dbReference type="InterPro" id="IPR041118">
    <property type="entry name" value="Rx_N"/>
</dbReference>
<dbReference type="PANTHER" id="PTHR19338">
    <property type="entry name" value="TRANSLOCASE OF INNER MITOCHONDRIAL MEMBRANE 13 HOMOLOG"/>
    <property type="match status" value="1"/>
</dbReference>
<dbReference type="PANTHER" id="PTHR19338:SF37">
    <property type="entry name" value="DISEASE RESISTANCE PROTEIN RGA4"/>
    <property type="match status" value="1"/>
</dbReference>
<dbReference type="OrthoDB" id="5279713at2759"/>
<accession>A0A7J6V3J6</accession>
<gene>
    <name evidence="6" type="ORF">FRX31_031165</name>
</gene>
<evidence type="ECO:0000313" key="7">
    <source>
        <dbReference type="Proteomes" id="UP000554482"/>
    </source>
</evidence>
<comment type="caution">
    <text evidence="6">The sequence shown here is derived from an EMBL/GenBank/DDBJ whole genome shotgun (WGS) entry which is preliminary data.</text>
</comment>
<feature type="non-terminal residue" evidence="6">
    <location>
        <position position="235"/>
    </location>
</feature>
<protein>
    <submittedName>
        <fullName evidence="6">Disease resistance protein rga2</fullName>
    </submittedName>
</protein>
<evidence type="ECO:0000259" key="5">
    <source>
        <dbReference type="Pfam" id="PF18052"/>
    </source>
</evidence>
<name>A0A7J6V3J6_THATH</name>
<keyword evidence="2" id="KW-0547">Nucleotide-binding</keyword>
<keyword evidence="7" id="KW-1185">Reference proteome</keyword>
<reference evidence="6 7" key="1">
    <citation type="submission" date="2020-06" db="EMBL/GenBank/DDBJ databases">
        <title>Transcriptomic and genomic resources for Thalictrum thalictroides and T. hernandezii: Facilitating candidate gene discovery in an emerging model plant lineage.</title>
        <authorList>
            <person name="Arias T."/>
            <person name="Riano-Pachon D.M."/>
            <person name="Di Stilio V.S."/>
        </authorList>
    </citation>
    <scope>NUCLEOTIDE SEQUENCE [LARGE SCALE GENOMIC DNA]</scope>
    <source>
        <strain evidence="7">cv. WT478/WT964</strain>
        <tissue evidence="6">Leaves</tissue>
    </source>
</reference>
<dbReference type="EMBL" id="JABWDY010039050">
    <property type="protein sequence ID" value="KAF5179248.1"/>
    <property type="molecule type" value="Genomic_DNA"/>
</dbReference>
<keyword evidence="1" id="KW-0677">Repeat</keyword>
<evidence type="ECO:0000256" key="2">
    <source>
        <dbReference type="ARBA" id="ARBA00022741"/>
    </source>
</evidence>
<evidence type="ECO:0000256" key="3">
    <source>
        <dbReference type="ARBA" id="ARBA00022821"/>
    </source>
</evidence>
<dbReference type="InterPro" id="IPR038005">
    <property type="entry name" value="RX-like_CC"/>
</dbReference>
<evidence type="ECO:0000256" key="1">
    <source>
        <dbReference type="ARBA" id="ARBA00022737"/>
    </source>
</evidence>
<proteinExistence type="predicted"/>
<dbReference type="Pfam" id="PF18052">
    <property type="entry name" value="Rx_N"/>
    <property type="match status" value="1"/>
</dbReference>
<evidence type="ECO:0000259" key="4">
    <source>
        <dbReference type="Pfam" id="PF00931"/>
    </source>
</evidence>
<dbReference type="SUPFAM" id="SSF52540">
    <property type="entry name" value="P-loop containing nucleoside triphosphate hydrolases"/>
    <property type="match status" value="1"/>
</dbReference>